<dbReference type="Pfam" id="PF07681">
    <property type="entry name" value="DoxX"/>
    <property type="match status" value="1"/>
</dbReference>
<reference evidence="8 9" key="1">
    <citation type="journal article" date="2016" name="Nat. Commun.">
        <title>Thousands of microbial genomes shed light on interconnected biogeochemical processes in an aquifer system.</title>
        <authorList>
            <person name="Anantharaman K."/>
            <person name="Brown C.T."/>
            <person name="Hug L.A."/>
            <person name="Sharon I."/>
            <person name="Castelle C.J."/>
            <person name="Probst A.J."/>
            <person name="Thomas B.C."/>
            <person name="Singh A."/>
            <person name="Wilkins M.J."/>
            <person name="Karaoz U."/>
            <person name="Brodie E.L."/>
            <person name="Williams K.H."/>
            <person name="Hubbard S.S."/>
            <person name="Banfield J.F."/>
        </authorList>
    </citation>
    <scope>NUCLEOTIDE SEQUENCE [LARGE SCALE GENOMIC DNA]</scope>
</reference>
<dbReference type="AlphaFoldDB" id="A0A1F5WXS4"/>
<comment type="similarity">
    <text evidence="2">Belongs to the DoxX family.</text>
</comment>
<sequence length="145" mass="16242">MTKSQKLSVFLLRISMGWIFLYAGISKFKNPNWSAAGYLNSAKTFPELYHWLASPEILPVTNLLNEYGQILIGISLIVGVLVRYSSLSGVLMMALYYFAVLQFPKIGANSYIVDDHVVYALVLLLLFAMRAGKIYGLEGKIIKVE</sequence>
<dbReference type="Proteomes" id="UP000178299">
    <property type="component" value="Unassembled WGS sequence"/>
</dbReference>
<keyword evidence="5 7" id="KW-1133">Transmembrane helix</keyword>
<evidence type="ECO:0000256" key="3">
    <source>
        <dbReference type="ARBA" id="ARBA00022475"/>
    </source>
</evidence>
<dbReference type="EMBL" id="MFHS01000042">
    <property type="protein sequence ID" value="OGF80456.1"/>
    <property type="molecule type" value="Genomic_DNA"/>
</dbReference>
<feature type="transmembrane region" description="Helical" evidence="7">
    <location>
        <begin position="70"/>
        <end position="99"/>
    </location>
</feature>
<name>A0A1F5WXS4_9BACT</name>
<proteinExistence type="inferred from homology"/>
<dbReference type="PANTHER" id="PTHR33452:SF1">
    <property type="entry name" value="INNER MEMBRANE PROTEIN YPHA-RELATED"/>
    <property type="match status" value="1"/>
</dbReference>
<dbReference type="PANTHER" id="PTHR33452">
    <property type="entry name" value="OXIDOREDUCTASE CATD-RELATED"/>
    <property type="match status" value="1"/>
</dbReference>
<keyword evidence="4 7" id="KW-0812">Transmembrane</keyword>
<dbReference type="InterPro" id="IPR051907">
    <property type="entry name" value="DoxX-like_oxidoreductase"/>
</dbReference>
<organism evidence="8 9">
    <name type="scientific">Candidatus Giovannonibacteria bacterium RIFCSPHIGHO2_12_44_12</name>
    <dbReference type="NCBI Taxonomy" id="1798340"/>
    <lineage>
        <taxon>Bacteria</taxon>
        <taxon>Candidatus Giovannoniibacteriota</taxon>
    </lineage>
</organism>
<evidence type="ECO:0000256" key="7">
    <source>
        <dbReference type="SAM" id="Phobius"/>
    </source>
</evidence>
<feature type="transmembrane region" description="Helical" evidence="7">
    <location>
        <begin position="7"/>
        <end position="25"/>
    </location>
</feature>
<keyword evidence="3" id="KW-1003">Cell membrane</keyword>
<comment type="subcellular location">
    <subcellularLocation>
        <location evidence="1">Cell membrane</location>
        <topology evidence="1">Multi-pass membrane protein</topology>
    </subcellularLocation>
</comment>
<keyword evidence="6 7" id="KW-0472">Membrane</keyword>
<evidence type="ECO:0000313" key="8">
    <source>
        <dbReference type="EMBL" id="OGF80456.1"/>
    </source>
</evidence>
<gene>
    <name evidence="8" type="ORF">A2W48_03080</name>
</gene>
<evidence type="ECO:0000256" key="6">
    <source>
        <dbReference type="ARBA" id="ARBA00023136"/>
    </source>
</evidence>
<evidence type="ECO:0000256" key="1">
    <source>
        <dbReference type="ARBA" id="ARBA00004651"/>
    </source>
</evidence>
<dbReference type="InterPro" id="IPR032808">
    <property type="entry name" value="DoxX"/>
</dbReference>
<evidence type="ECO:0008006" key="10">
    <source>
        <dbReference type="Google" id="ProtNLM"/>
    </source>
</evidence>
<feature type="transmembrane region" description="Helical" evidence="7">
    <location>
        <begin position="111"/>
        <end position="129"/>
    </location>
</feature>
<evidence type="ECO:0000256" key="4">
    <source>
        <dbReference type="ARBA" id="ARBA00022692"/>
    </source>
</evidence>
<comment type="caution">
    <text evidence="8">The sequence shown here is derived from an EMBL/GenBank/DDBJ whole genome shotgun (WGS) entry which is preliminary data.</text>
</comment>
<accession>A0A1F5WXS4</accession>
<protein>
    <recommendedName>
        <fullName evidence="10">DoxX subfamily</fullName>
    </recommendedName>
</protein>
<evidence type="ECO:0000313" key="9">
    <source>
        <dbReference type="Proteomes" id="UP000178299"/>
    </source>
</evidence>
<dbReference type="GO" id="GO:0005886">
    <property type="term" value="C:plasma membrane"/>
    <property type="evidence" value="ECO:0007669"/>
    <property type="project" value="UniProtKB-SubCell"/>
</dbReference>
<evidence type="ECO:0000256" key="5">
    <source>
        <dbReference type="ARBA" id="ARBA00022989"/>
    </source>
</evidence>
<evidence type="ECO:0000256" key="2">
    <source>
        <dbReference type="ARBA" id="ARBA00006679"/>
    </source>
</evidence>